<protein>
    <submittedName>
        <fullName evidence="6">Ankyrin repeat and KH domain-containing protein mask (Multiple ankyrin repeat single KH domain-containing protein)</fullName>
    </submittedName>
</protein>
<organism evidence="6 7">
    <name type="scientific">Durusdinium trenchii</name>
    <dbReference type="NCBI Taxonomy" id="1381693"/>
    <lineage>
        <taxon>Eukaryota</taxon>
        <taxon>Sar</taxon>
        <taxon>Alveolata</taxon>
        <taxon>Dinophyceae</taxon>
        <taxon>Suessiales</taxon>
        <taxon>Symbiodiniaceae</taxon>
        <taxon>Durusdinium</taxon>
    </lineage>
</organism>
<sequence>DKQGKGGMTSFSRVVASALALVLALLCIPAQSQFLEQGDVLVIGRSATSQSGILAFLFPNGLSAGQQFFFSAQNPNSQSMPQDGVAYTAPVDLEAGTVVVEDFSTGFQRFGSGFDGRAGRSTSLYLYDRELGDPNTLLYIRFAGSGSASGSFELDLDIAYRASASFNGDYTLTGNAFLLEYFNLDNWRTRDGPYSDETLLNLPVQQSSLNPGDVAVIGFNVDNGNFALLAINSAKFTALSTIAAGTIIFHRQGEPQSEWLVVEEDNTNEPFPKTFRDGFHVFTGPVDNADFLFSVSRDSVPPSSPSLNLPTSLKGFRFNGDPDLSGSMLLAALTSFDQWQASMKTNFRAETLQTLGLPLPEVSPEKLAICGVNFETDEVAVLAIDGMSAGQGFFLAASVFGSPDFPAGSSDRVNVFDNNARFVSFIAPSSIAPGTILLYRGVPGNGFSHVDSFQGSFFANSDHLVLFQVLIDLPAISILLNAGWSGTRLLFPDNLDAILWAGEPSQVTEVSDLTRVNDWYEMTRGQFREEELLTLGGLPQLSESDVALIAVDFRGAGCDMAFTFLRDVQPNEQFYFTGCETNVDNWFFKAPAPLPAKSVVVFSQAEQEGFGRAPQFILQTSRREVFVHSNTGPNIIFRVQLGGGITGQLSDPPGVAFGTSYFGNVAAIRWGGDPSGPLTLGRFQDPDQWEAFGESLPDVLLSNLGQINIIPPGDVAVVGVNEYSTDTDIPATVAFVAINELPPGSRFFVQTTGTTGRISFTASATVPAKTVFLYQGVEGSGFRHENGGLRTIQDAELRVERAVFTGATRSLEPIFIHVGPEGFNSDSYIPPPGFNDLVVLRQVGLDGEHTRFNGDGSLTGSALLNEIKDPFTWVARGGDPISDETLRTLGQIPVTVIPGDVAIVGISGDTVAVVAISGLQAGDRFFLTDRSVQSSRHICCGGTKVLFEAPTVIPPKTVLLYDGTETDGWLNVDGLALQLDTNGESLYLYSGNEDVPTFLFAMAYDGNTLSASKTPTGLAAVLDVPSDRSNLRWIGDGSLTGAALLSAILDDSLWTWRSDPFPPSELLVLGRPESSLVPGDLAIVGFNADNDHLAVLVVNGLETGESFKITTKQYDTQSDGFEASGATISFTASSPIPADTILLYEGIQQPNGFRHDDFVALEFSTSRDRLSIFEGVESSPNFLFGLRFDTCNNNCNPPEAPQGFAALLSLFRDNARFNGNGALQHEALFNAVLDRSNWLERTSAFSNEQLLTLGDGATRQPTASPTTSPTKNPTTSPTSSPTRSPTEKPTQAPTQAPTPTAPTTDAPTGAPTLMPTTSPTPAPTPAPTAFTSTPAFFGISGAAGVVAIGLSALAFFAARRRHRRNVERKHDLVVTAAGAGKLKKYIQVSRGARSSMLTDALLEAASAGHTDIVSEIIHHQGVSVNVANESGKVALMAAAGGGQLQTVHWLIEHDADPTARDRDGHTASWYAAETNDIEVWLATAGLSILLPKCQANHIDTVAELRTFPVKEILQLFEIPRGGAARELVFQLGEIGFNIEVMTFLRSAGLEAYLDTALDEFDALSTDFTQMDADVVSDILQVTALGDKAKLKVALAKFRAEASRKAELGTVVPQDQVVVPMAIPTSPAATFRYSAFLSHNWGDDALGRDNHARVARVNEGLKALGLRTWFDSNQLEGNIAAQLARGIDNSAVVLVFVTKRYQAKLEGDTDDNCKREFQYAVQRRTTQNIIPVVLEPGMLDTKSWSGPLQLELGTHLYVDMHEDDSFAEGVRELYNRI</sequence>
<evidence type="ECO:0000259" key="5">
    <source>
        <dbReference type="Pfam" id="PF13676"/>
    </source>
</evidence>
<dbReference type="SMART" id="SM00248">
    <property type="entry name" value="ANK"/>
    <property type="match status" value="2"/>
</dbReference>
<dbReference type="InterPro" id="IPR002110">
    <property type="entry name" value="Ankyrin_rpt"/>
</dbReference>
<proteinExistence type="predicted"/>
<keyword evidence="3" id="KW-0812">Transmembrane</keyword>
<dbReference type="PROSITE" id="PS50088">
    <property type="entry name" value="ANK_REPEAT"/>
    <property type="match status" value="1"/>
</dbReference>
<feature type="repeat" description="ANK" evidence="1">
    <location>
        <begin position="1430"/>
        <end position="1462"/>
    </location>
</feature>
<evidence type="ECO:0000313" key="7">
    <source>
        <dbReference type="Proteomes" id="UP001642464"/>
    </source>
</evidence>
<feature type="compositionally biased region" description="Low complexity" evidence="2">
    <location>
        <begin position="1261"/>
        <end position="1317"/>
    </location>
</feature>
<comment type="caution">
    <text evidence="6">The sequence shown here is derived from an EMBL/GenBank/DDBJ whole genome shotgun (WGS) entry which is preliminary data.</text>
</comment>
<feature type="chain" id="PRO_5046768062" evidence="4">
    <location>
        <begin position="33"/>
        <end position="1776"/>
    </location>
</feature>
<reference evidence="6 7" key="1">
    <citation type="submission" date="2024-02" db="EMBL/GenBank/DDBJ databases">
        <authorList>
            <person name="Chen Y."/>
            <person name="Shah S."/>
            <person name="Dougan E. K."/>
            <person name="Thang M."/>
            <person name="Chan C."/>
        </authorList>
    </citation>
    <scope>NUCLEOTIDE SEQUENCE [LARGE SCALE GENOMIC DNA]</scope>
</reference>
<evidence type="ECO:0000256" key="3">
    <source>
        <dbReference type="SAM" id="Phobius"/>
    </source>
</evidence>
<dbReference type="Pfam" id="PF12796">
    <property type="entry name" value="Ank_2"/>
    <property type="match status" value="1"/>
</dbReference>
<feature type="transmembrane region" description="Helical" evidence="3">
    <location>
        <begin position="1335"/>
        <end position="1358"/>
    </location>
</feature>
<dbReference type="PANTHER" id="PTHR46270:SF2">
    <property type="entry name" value="TIR DOMAIN-CONTAINING PROTEIN"/>
    <property type="match status" value="1"/>
</dbReference>
<evidence type="ECO:0000256" key="4">
    <source>
        <dbReference type="SAM" id="SignalP"/>
    </source>
</evidence>
<gene>
    <name evidence="6" type="ORF">SCF082_LOCUS8164</name>
</gene>
<evidence type="ECO:0000313" key="6">
    <source>
        <dbReference type="EMBL" id="CAK9004407.1"/>
    </source>
</evidence>
<dbReference type="PROSITE" id="PS50297">
    <property type="entry name" value="ANK_REP_REGION"/>
    <property type="match status" value="1"/>
</dbReference>
<evidence type="ECO:0000256" key="1">
    <source>
        <dbReference type="PROSITE-ProRule" id="PRU00023"/>
    </source>
</evidence>
<keyword evidence="4" id="KW-0732">Signal</keyword>
<dbReference type="EMBL" id="CAXAMM010004668">
    <property type="protein sequence ID" value="CAK9004407.1"/>
    <property type="molecule type" value="Genomic_DNA"/>
</dbReference>
<keyword evidence="3" id="KW-0472">Membrane</keyword>
<name>A0ABP0ISB0_9DINO</name>
<dbReference type="SUPFAM" id="SSF52200">
    <property type="entry name" value="Toll/Interleukin receptor TIR domain"/>
    <property type="match status" value="1"/>
</dbReference>
<evidence type="ECO:0000256" key="2">
    <source>
        <dbReference type="SAM" id="MobiDB-lite"/>
    </source>
</evidence>
<dbReference type="PANTHER" id="PTHR46270">
    <property type="entry name" value="ARMADILLO-TYPE FOLD-RELATED"/>
    <property type="match status" value="1"/>
</dbReference>
<keyword evidence="7" id="KW-1185">Reference proteome</keyword>
<feature type="non-terminal residue" evidence="6">
    <location>
        <position position="1776"/>
    </location>
</feature>
<feature type="signal peptide" evidence="4">
    <location>
        <begin position="1"/>
        <end position="32"/>
    </location>
</feature>
<dbReference type="InterPro" id="IPR036770">
    <property type="entry name" value="Ankyrin_rpt-contain_sf"/>
</dbReference>
<accession>A0ABP0ISB0</accession>
<keyword evidence="1" id="KW-0040">ANK repeat</keyword>
<dbReference type="Pfam" id="PF13676">
    <property type="entry name" value="TIR_2"/>
    <property type="match status" value="1"/>
</dbReference>
<keyword evidence="3" id="KW-1133">Transmembrane helix</keyword>
<feature type="domain" description="TIR" evidence="5">
    <location>
        <begin position="1635"/>
        <end position="1772"/>
    </location>
</feature>
<dbReference type="Gene3D" id="3.40.50.10140">
    <property type="entry name" value="Toll/interleukin-1 receptor homology (TIR) domain"/>
    <property type="match status" value="1"/>
</dbReference>
<feature type="region of interest" description="Disordered" evidence="2">
    <location>
        <begin position="1253"/>
        <end position="1327"/>
    </location>
</feature>
<feature type="non-terminal residue" evidence="6">
    <location>
        <position position="1"/>
    </location>
</feature>
<dbReference type="Gene3D" id="1.25.40.20">
    <property type="entry name" value="Ankyrin repeat-containing domain"/>
    <property type="match status" value="1"/>
</dbReference>
<dbReference type="InterPro" id="IPR035897">
    <property type="entry name" value="Toll_tir_struct_dom_sf"/>
</dbReference>
<dbReference type="Proteomes" id="UP001642464">
    <property type="component" value="Unassembled WGS sequence"/>
</dbReference>
<dbReference type="SUPFAM" id="SSF48403">
    <property type="entry name" value="Ankyrin repeat"/>
    <property type="match status" value="1"/>
</dbReference>
<dbReference type="InterPro" id="IPR000157">
    <property type="entry name" value="TIR_dom"/>
</dbReference>